<dbReference type="SUPFAM" id="SSF53474">
    <property type="entry name" value="alpha/beta-Hydrolases"/>
    <property type="match status" value="1"/>
</dbReference>
<dbReference type="InterPro" id="IPR049492">
    <property type="entry name" value="BD-FAE-like_dom"/>
</dbReference>
<dbReference type="PANTHER" id="PTHR48081">
    <property type="entry name" value="AB HYDROLASE SUPERFAMILY PROTEIN C4A8.06C"/>
    <property type="match status" value="1"/>
</dbReference>
<dbReference type="GO" id="GO:0016787">
    <property type="term" value="F:hydrolase activity"/>
    <property type="evidence" value="ECO:0007669"/>
    <property type="project" value="UniProtKB-KW"/>
</dbReference>
<accession>A0A9D1JGV0</accession>
<keyword evidence="1 3" id="KW-0378">Hydrolase</keyword>
<feature type="domain" description="BD-FAE-like" evidence="2">
    <location>
        <begin position="27"/>
        <end position="213"/>
    </location>
</feature>
<evidence type="ECO:0000313" key="4">
    <source>
        <dbReference type="Proteomes" id="UP000886841"/>
    </source>
</evidence>
<organism evidence="3 4">
    <name type="scientific">Candidatus Egerieimonas intestinavium</name>
    <dbReference type="NCBI Taxonomy" id="2840777"/>
    <lineage>
        <taxon>Bacteria</taxon>
        <taxon>Bacillati</taxon>
        <taxon>Bacillota</taxon>
        <taxon>Clostridia</taxon>
        <taxon>Lachnospirales</taxon>
        <taxon>Lachnospiraceae</taxon>
        <taxon>Lachnospiraceae incertae sedis</taxon>
        <taxon>Candidatus Egerieimonas</taxon>
    </lineage>
</organism>
<comment type="caution">
    <text evidence="3">The sequence shown here is derived from an EMBL/GenBank/DDBJ whole genome shotgun (WGS) entry which is preliminary data.</text>
</comment>
<dbReference type="PANTHER" id="PTHR48081:SF6">
    <property type="entry name" value="PEPTIDASE S9 PROLYL OLIGOPEPTIDASE CATALYTIC DOMAIN-CONTAINING PROTEIN"/>
    <property type="match status" value="1"/>
</dbReference>
<dbReference type="Proteomes" id="UP000886841">
    <property type="component" value="Unassembled WGS sequence"/>
</dbReference>
<sequence length="265" mass="29839">MICREVVLSGQAKMSTYFLDNFENLDPRRKRPVVLICPGGGYEKTSEREAEGVAVQLLAAGFHAAVLWYSVAPARFPQALREAAAGVAWLREHGEEFHIREDRVFLMGFSAGGHLAASLGVFWDQDFLADLRKEKARELRPDGLLLCYPVIDFLQVPHEGSLENLAGERKEELRARLSLETQVGPQVPPAFLWHTQADNQVPVKNSLLFYEALLEQGIPAELHLFPRGGHGMALATAETAREQRHIQRESAQWMELAKNWIRAFD</sequence>
<evidence type="ECO:0000256" key="1">
    <source>
        <dbReference type="ARBA" id="ARBA00022801"/>
    </source>
</evidence>
<dbReference type="EMBL" id="DVHU01000111">
    <property type="protein sequence ID" value="HIR94225.1"/>
    <property type="molecule type" value="Genomic_DNA"/>
</dbReference>
<evidence type="ECO:0000313" key="3">
    <source>
        <dbReference type="EMBL" id="HIR94225.1"/>
    </source>
</evidence>
<reference evidence="3" key="1">
    <citation type="submission" date="2020-10" db="EMBL/GenBank/DDBJ databases">
        <authorList>
            <person name="Gilroy R."/>
        </authorList>
    </citation>
    <scope>NUCLEOTIDE SEQUENCE</scope>
    <source>
        <strain evidence="3">ChiSxjej1B13-7041</strain>
    </source>
</reference>
<dbReference type="Pfam" id="PF20434">
    <property type="entry name" value="BD-FAE"/>
    <property type="match status" value="1"/>
</dbReference>
<proteinExistence type="predicted"/>
<dbReference type="AlphaFoldDB" id="A0A9D1JGV0"/>
<evidence type="ECO:0000259" key="2">
    <source>
        <dbReference type="Pfam" id="PF20434"/>
    </source>
</evidence>
<protein>
    <submittedName>
        <fullName evidence="3">Alpha/beta hydrolase</fullName>
    </submittedName>
</protein>
<reference evidence="3" key="2">
    <citation type="journal article" date="2021" name="PeerJ">
        <title>Extensive microbial diversity within the chicken gut microbiome revealed by metagenomics and culture.</title>
        <authorList>
            <person name="Gilroy R."/>
            <person name="Ravi A."/>
            <person name="Getino M."/>
            <person name="Pursley I."/>
            <person name="Horton D.L."/>
            <person name="Alikhan N.F."/>
            <person name="Baker D."/>
            <person name="Gharbi K."/>
            <person name="Hall N."/>
            <person name="Watson M."/>
            <person name="Adriaenssens E.M."/>
            <person name="Foster-Nyarko E."/>
            <person name="Jarju S."/>
            <person name="Secka A."/>
            <person name="Antonio M."/>
            <person name="Oren A."/>
            <person name="Chaudhuri R.R."/>
            <person name="La Ragione R."/>
            <person name="Hildebrand F."/>
            <person name="Pallen M.J."/>
        </authorList>
    </citation>
    <scope>NUCLEOTIDE SEQUENCE</scope>
    <source>
        <strain evidence="3">ChiSxjej1B13-7041</strain>
    </source>
</reference>
<dbReference type="InterPro" id="IPR029058">
    <property type="entry name" value="AB_hydrolase_fold"/>
</dbReference>
<dbReference type="Gene3D" id="3.40.50.1820">
    <property type="entry name" value="alpha/beta hydrolase"/>
    <property type="match status" value="1"/>
</dbReference>
<name>A0A9D1JGV0_9FIRM</name>
<dbReference type="InterPro" id="IPR050300">
    <property type="entry name" value="GDXG_lipolytic_enzyme"/>
</dbReference>
<gene>
    <name evidence="3" type="ORF">IAB98_12480</name>
</gene>